<keyword evidence="8" id="KW-1185">Reference proteome</keyword>
<dbReference type="InterPro" id="IPR004305">
    <property type="entry name" value="Thiaminase-2/PQQC"/>
</dbReference>
<dbReference type="GeneID" id="28979483"/>
<dbReference type="GO" id="GO:0005829">
    <property type="term" value="C:cytosol"/>
    <property type="evidence" value="ECO:0007669"/>
    <property type="project" value="TreeGrafter"/>
</dbReference>
<keyword evidence="2" id="KW-0547">Nucleotide-binding</keyword>
<feature type="domain" description="Pyridoxamine kinase/Phosphomethylpyrimidine kinase" evidence="6">
    <location>
        <begin position="13"/>
        <end position="278"/>
    </location>
</feature>
<evidence type="ECO:0000259" key="6">
    <source>
        <dbReference type="Pfam" id="PF08543"/>
    </source>
</evidence>
<dbReference type="SUPFAM" id="SSF48613">
    <property type="entry name" value="Heme oxygenase-like"/>
    <property type="match status" value="1"/>
</dbReference>
<protein>
    <recommendedName>
        <fullName evidence="9">Pyridoxamine kinase/Phosphomethylpyrimidine kinase domain-containing protein</fullName>
    </recommendedName>
</protein>
<dbReference type="RefSeq" id="XP_018269883.1">
    <property type="nucleotide sequence ID" value="XM_018419037.1"/>
</dbReference>
<keyword evidence="1" id="KW-0808">Transferase</keyword>
<dbReference type="CDD" id="cd19367">
    <property type="entry name" value="TenA_C_ScTHI20-like"/>
    <property type="match status" value="1"/>
</dbReference>
<evidence type="ECO:0000313" key="8">
    <source>
        <dbReference type="Proteomes" id="UP000053890"/>
    </source>
</evidence>
<dbReference type="Gene3D" id="1.20.910.10">
    <property type="entry name" value="Heme oxygenase-like"/>
    <property type="match status" value="1"/>
</dbReference>
<evidence type="ECO:0008006" key="9">
    <source>
        <dbReference type="Google" id="ProtNLM"/>
    </source>
</evidence>
<dbReference type="Gene3D" id="3.40.1190.20">
    <property type="match status" value="1"/>
</dbReference>
<dbReference type="Pfam" id="PF08543">
    <property type="entry name" value="Phos_pyr_kin"/>
    <property type="match status" value="1"/>
</dbReference>
<dbReference type="AlphaFoldDB" id="A0A0P9F280"/>
<dbReference type="CDD" id="cd01169">
    <property type="entry name" value="HMPP_kinase"/>
    <property type="match status" value="1"/>
</dbReference>
<dbReference type="SUPFAM" id="SSF53613">
    <property type="entry name" value="Ribokinase-like"/>
    <property type="match status" value="1"/>
</dbReference>
<sequence>MSLRTVLTIAGSDSGAGAGIQADLKTIAAHHCYGTSVITAITAQNTLGVQSVEGVSPAMVAAQIDSVLDDIGADAIKTGMLFGEDTIRAVVRSLEKRFGKAKEGGRDAAKLVLDPVCVSTSGHSLLPLDAVDSLRADLLPWATVVTPNVPEAEFLVGWAKGSITSVDDMRRCAAELAGKGVRWVYLKGGHLPLPKGDEGDKVVVDLLYDGESGETSTEERRYLDVKNTHGTGCTLAAAVASGLAQGKTVSDAVSDAGDYVAAAIAASYPVGRGAGPVNHFHSLMPRSLPLPNHHSPTPFTDYLIRYAGDAWSRYVNHEFPNSLAAGTAKVEAFLHFLQQDFHFLKQYARANALAAFKTEDMALMQGSTHIVNDVLKETEMHVKYCETYGISREQLQAIPESVTNIAYTRYVLDVSSKGDLLDARVVTAPCLIGYGHVGARLVSSSPGVVVDSNAETNPFFGWIQEYGGEWYQGCVKTGIVLLEQTLAKSPVSAQRLDELARIFVKATELEIAFWDAAVVAGEKTRAEVMSHEGLPV</sequence>
<keyword evidence="4" id="KW-0067">ATP-binding</keyword>
<dbReference type="GO" id="GO:0008972">
    <property type="term" value="F:phosphomethylpyrimidine kinase activity"/>
    <property type="evidence" value="ECO:0007669"/>
    <property type="project" value="InterPro"/>
</dbReference>
<dbReference type="InterPro" id="IPR013749">
    <property type="entry name" value="PM/HMP-P_kinase-1"/>
</dbReference>
<dbReference type="OMA" id="FWEMFPY"/>
<accession>A0A0P9F280</accession>
<keyword evidence="3" id="KW-0418">Kinase</keyword>
<dbReference type="InterPro" id="IPR004399">
    <property type="entry name" value="HMP/HMP-P_kinase_dom"/>
</dbReference>
<dbReference type="Proteomes" id="UP000053890">
    <property type="component" value="Unassembled WGS sequence"/>
</dbReference>
<proteinExistence type="predicted"/>
<evidence type="ECO:0000313" key="7">
    <source>
        <dbReference type="EMBL" id="KPV73834.1"/>
    </source>
</evidence>
<dbReference type="GO" id="GO:0005524">
    <property type="term" value="F:ATP binding"/>
    <property type="evidence" value="ECO:0007669"/>
    <property type="project" value="UniProtKB-KW"/>
</dbReference>
<dbReference type="FunFam" id="3.40.1190.20:FF:000003">
    <property type="entry name" value="Phosphomethylpyrimidine kinase ThiD"/>
    <property type="match status" value="1"/>
</dbReference>
<dbReference type="OrthoDB" id="10028886at2759"/>
<dbReference type="Pfam" id="PF03070">
    <property type="entry name" value="TENA_THI-4"/>
    <property type="match status" value="1"/>
</dbReference>
<dbReference type="PANTHER" id="PTHR20858:SF17">
    <property type="entry name" value="HYDROXYMETHYLPYRIMIDINE_PHOSPHOMETHYLPYRIMIDINE KINASE THI20-RELATED"/>
    <property type="match status" value="1"/>
</dbReference>
<evidence type="ECO:0000256" key="4">
    <source>
        <dbReference type="ARBA" id="ARBA00022840"/>
    </source>
</evidence>
<evidence type="ECO:0000256" key="2">
    <source>
        <dbReference type="ARBA" id="ARBA00022741"/>
    </source>
</evidence>
<dbReference type="GO" id="GO:0009228">
    <property type="term" value="P:thiamine biosynthetic process"/>
    <property type="evidence" value="ECO:0007669"/>
    <property type="project" value="InterPro"/>
</dbReference>
<name>A0A0P9F280_RHOGW</name>
<dbReference type="STRING" id="578459.A0A0P9F280"/>
<dbReference type="EMBL" id="KQ474081">
    <property type="protein sequence ID" value="KPV73834.1"/>
    <property type="molecule type" value="Genomic_DNA"/>
</dbReference>
<feature type="domain" description="Thiaminase-2/PQQC" evidence="5">
    <location>
        <begin position="310"/>
        <end position="517"/>
    </location>
</feature>
<dbReference type="NCBIfam" id="TIGR00097">
    <property type="entry name" value="HMP-P_kinase"/>
    <property type="match status" value="1"/>
</dbReference>
<dbReference type="InterPro" id="IPR016084">
    <property type="entry name" value="Haem_Oase-like_multi-hlx"/>
</dbReference>
<dbReference type="GO" id="GO:0008902">
    <property type="term" value="F:hydroxymethylpyrimidine kinase activity"/>
    <property type="evidence" value="ECO:0007669"/>
    <property type="project" value="TreeGrafter"/>
</dbReference>
<gene>
    <name evidence="7" type="ORF">RHOBADRAFT_66675</name>
</gene>
<evidence type="ECO:0000256" key="1">
    <source>
        <dbReference type="ARBA" id="ARBA00022679"/>
    </source>
</evidence>
<dbReference type="InterPro" id="IPR029056">
    <property type="entry name" value="Ribokinase-like"/>
</dbReference>
<reference evidence="7 8" key="1">
    <citation type="journal article" date="2015" name="Front. Microbiol.">
        <title>Genome sequence of the plant growth promoting endophytic yeast Rhodotorula graminis WP1.</title>
        <authorList>
            <person name="Firrincieli A."/>
            <person name="Otillar R."/>
            <person name="Salamov A."/>
            <person name="Schmutz J."/>
            <person name="Khan Z."/>
            <person name="Redman R.S."/>
            <person name="Fleck N.D."/>
            <person name="Lindquist E."/>
            <person name="Grigoriev I.V."/>
            <person name="Doty S.L."/>
        </authorList>
    </citation>
    <scope>NUCLEOTIDE SEQUENCE [LARGE SCALE GENOMIC DNA]</scope>
    <source>
        <strain evidence="7 8">WP1</strain>
    </source>
</reference>
<evidence type="ECO:0000256" key="3">
    <source>
        <dbReference type="ARBA" id="ARBA00022777"/>
    </source>
</evidence>
<evidence type="ECO:0000259" key="5">
    <source>
        <dbReference type="Pfam" id="PF03070"/>
    </source>
</evidence>
<organism evidence="7 8">
    <name type="scientific">Rhodotorula graminis (strain WP1)</name>
    <dbReference type="NCBI Taxonomy" id="578459"/>
    <lineage>
        <taxon>Eukaryota</taxon>
        <taxon>Fungi</taxon>
        <taxon>Dikarya</taxon>
        <taxon>Basidiomycota</taxon>
        <taxon>Pucciniomycotina</taxon>
        <taxon>Microbotryomycetes</taxon>
        <taxon>Sporidiobolales</taxon>
        <taxon>Sporidiobolaceae</taxon>
        <taxon>Rhodotorula</taxon>
    </lineage>
</organism>
<dbReference type="PANTHER" id="PTHR20858">
    <property type="entry name" value="PHOSPHOMETHYLPYRIMIDINE KINASE"/>
    <property type="match status" value="1"/>
</dbReference>